<dbReference type="PROSITE" id="PS51257">
    <property type="entry name" value="PROKAR_LIPOPROTEIN"/>
    <property type="match status" value="1"/>
</dbReference>
<evidence type="ECO:0000256" key="2">
    <source>
        <dbReference type="SAM" id="SignalP"/>
    </source>
</evidence>
<dbReference type="RefSeq" id="WP_129572730.1">
    <property type="nucleotide sequence ID" value="NZ_CP012672.1"/>
</dbReference>
<protein>
    <recommendedName>
        <fullName evidence="5">ABC transporter permease</fullName>
    </recommendedName>
</protein>
<proteinExistence type="predicted"/>
<keyword evidence="2" id="KW-0732">Signal</keyword>
<evidence type="ECO:0000313" key="4">
    <source>
        <dbReference type="Proteomes" id="UP000295497"/>
    </source>
</evidence>
<evidence type="ECO:0000313" key="3">
    <source>
        <dbReference type="EMBL" id="AUX28366.1"/>
    </source>
</evidence>
<dbReference type="EMBL" id="CP012672">
    <property type="protein sequence ID" value="AUX28366.1"/>
    <property type="molecule type" value="Genomic_DNA"/>
</dbReference>
<feature type="region of interest" description="Disordered" evidence="1">
    <location>
        <begin position="32"/>
        <end position="84"/>
    </location>
</feature>
<dbReference type="SUPFAM" id="SSF63825">
    <property type="entry name" value="YWTD domain"/>
    <property type="match status" value="1"/>
</dbReference>
<feature type="signal peptide" evidence="2">
    <location>
        <begin position="1"/>
        <end position="19"/>
    </location>
</feature>
<dbReference type="Gene3D" id="2.120.10.30">
    <property type="entry name" value="TolB, C-terminal domain"/>
    <property type="match status" value="1"/>
</dbReference>
<evidence type="ECO:0000256" key="1">
    <source>
        <dbReference type="SAM" id="MobiDB-lite"/>
    </source>
</evidence>
<evidence type="ECO:0008006" key="5">
    <source>
        <dbReference type="Google" id="ProtNLM"/>
    </source>
</evidence>
<gene>
    <name evidence="3" type="ORF">SOCE836_004360</name>
</gene>
<feature type="compositionally biased region" description="Gly residues" evidence="1">
    <location>
        <begin position="62"/>
        <end position="74"/>
    </location>
</feature>
<dbReference type="InterPro" id="IPR011042">
    <property type="entry name" value="6-blade_b-propeller_TolB-like"/>
</dbReference>
<dbReference type="Proteomes" id="UP000295497">
    <property type="component" value="Chromosome"/>
</dbReference>
<reference evidence="3 4" key="1">
    <citation type="submission" date="2015-09" db="EMBL/GenBank/DDBJ databases">
        <title>Sorangium comparison.</title>
        <authorList>
            <person name="Zaburannyi N."/>
            <person name="Bunk B."/>
            <person name="Overmann J."/>
            <person name="Mueller R."/>
        </authorList>
    </citation>
    <scope>NUCLEOTIDE SEQUENCE [LARGE SCALE GENOMIC DNA]</scope>
    <source>
        <strain evidence="3 4">So ce836</strain>
    </source>
</reference>
<feature type="chain" id="PRO_5020771331" description="ABC transporter permease" evidence="2">
    <location>
        <begin position="20"/>
        <end position="396"/>
    </location>
</feature>
<accession>A0A4P2QFT5</accession>
<feature type="compositionally biased region" description="Low complexity" evidence="1">
    <location>
        <begin position="32"/>
        <end position="61"/>
    </location>
</feature>
<organism evidence="3 4">
    <name type="scientific">Sorangium cellulosum</name>
    <name type="common">Polyangium cellulosum</name>
    <dbReference type="NCBI Taxonomy" id="56"/>
    <lineage>
        <taxon>Bacteria</taxon>
        <taxon>Pseudomonadati</taxon>
        <taxon>Myxococcota</taxon>
        <taxon>Polyangia</taxon>
        <taxon>Polyangiales</taxon>
        <taxon>Polyangiaceae</taxon>
        <taxon>Sorangium</taxon>
    </lineage>
</organism>
<name>A0A4P2QFT5_SORCE</name>
<sequence>MVKKIALPCALLALGAAGSGCNLIFGIEPGTDATPSSSSTTASSATATTGSGDGGSAQATSGAGGSGGADGAGGRAPSCPPSSCAAGECPVTQMPGVLGSNPKGMAVTRDVVLMANNEAIVAIPKDGGAARTLPGTLGFGDTTWVTYSGGQLSWMNWSNGDVLGISIDPPSSSPIRIAAVPHQEDEDVIPGFGRIASFGDSVYWATQTPGAVWRAKADGSQAIAEQVATSDHPIGVAVDATHVYWSDYWASQILRKTKEPLGDTAEVFAETNGNPTEIVLAGGVVYWVTDNTGAVQSKATDAAPGAPPFTTTVDAQAVAKSLAVDDEFVYWTVYVNGEGQGEVRRAHIGMGDTVTLTTGQPYFFEIAVDCGFIYWNVNDLEAEEDAVVFQMPKPSN</sequence>
<dbReference type="AlphaFoldDB" id="A0A4P2QFT5"/>